<evidence type="ECO:0000313" key="6">
    <source>
        <dbReference type="Proteomes" id="UP000199103"/>
    </source>
</evidence>
<comment type="similarity">
    <text evidence="2">Belongs to the bacterial solute-binding protein 2 family.</text>
</comment>
<dbReference type="InterPro" id="IPR028082">
    <property type="entry name" value="Peripla_BP_I"/>
</dbReference>
<evidence type="ECO:0000259" key="4">
    <source>
        <dbReference type="Pfam" id="PF13407"/>
    </source>
</evidence>
<dbReference type="InterPro" id="IPR006311">
    <property type="entry name" value="TAT_signal"/>
</dbReference>
<organism evidence="5 6">
    <name type="scientific">Microlunatus soli</name>
    <dbReference type="NCBI Taxonomy" id="630515"/>
    <lineage>
        <taxon>Bacteria</taxon>
        <taxon>Bacillati</taxon>
        <taxon>Actinomycetota</taxon>
        <taxon>Actinomycetes</taxon>
        <taxon>Propionibacteriales</taxon>
        <taxon>Propionibacteriaceae</taxon>
        <taxon>Microlunatus</taxon>
    </lineage>
</organism>
<dbReference type="PANTHER" id="PTHR46847">
    <property type="entry name" value="D-ALLOSE-BINDING PERIPLASMIC PROTEIN-RELATED"/>
    <property type="match status" value="1"/>
</dbReference>
<dbReference type="InterPro" id="IPR025997">
    <property type="entry name" value="SBP_2_dom"/>
</dbReference>
<keyword evidence="6" id="KW-1185">Reference proteome</keyword>
<sequence length="371" mass="39811">MSEQTTSLILPTRRQFLTGGLGLAAAGVLGACGETSGSAAGGGGNKTASYVNKGMDFFFFVVQSEAVKRASKEIGYTFQTTDAKQDASAQYNNWNSALLQRPGMIISDPVDSEGLAPMTKKAGQQKIPVGIIDTPLTKGETDFTVSFDNRKGGELAGQKVADLLKKKYGSVKGTVLNAYGALSSVAWRQRKEGFEAVLKKYPGVKILARPTDGAETKARDVAAATLSEYPDLDAAHAPSGSITRGIVTSMKNAGKAKPVGDDDHIILVSIDGEPQSLQWTRDKILDAEVSQDPVAYGQICVEMLNKYAVAGKEVPLQDYSNKDYFWEKAPIVKGATGPTMVIPPYYIDADNVEDPRQWGNVVIKDWGMKQS</sequence>
<proteinExistence type="inferred from homology"/>
<dbReference type="OrthoDB" id="9781890at2"/>
<dbReference type="Gene3D" id="3.40.50.2300">
    <property type="match status" value="2"/>
</dbReference>
<gene>
    <name evidence="5" type="ORF">SAMN04489812_4123</name>
</gene>
<dbReference type="EMBL" id="LT629772">
    <property type="protein sequence ID" value="SDT09714.1"/>
    <property type="molecule type" value="Genomic_DNA"/>
</dbReference>
<evidence type="ECO:0000256" key="2">
    <source>
        <dbReference type="ARBA" id="ARBA00007639"/>
    </source>
</evidence>
<dbReference type="AlphaFoldDB" id="A0A1H1XKD0"/>
<name>A0A1H1XKD0_9ACTN</name>
<feature type="domain" description="Periplasmic binding protein" evidence="4">
    <location>
        <begin position="50"/>
        <end position="312"/>
    </location>
</feature>
<dbReference type="Proteomes" id="UP000199103">
    <property type="component" value="Chromosome I"/>
</dbReference>
<evidence type="ECO:0000256" key="1">
    <source>
        <dbReference type="ARBA" id="ARBA00004196"/>
    </source>
</evidence>
<dbReference type="GO" id="GO:0030246">
    <property type="term" value="F:carbohydrate binding"/>
    <property type="evidence" value="ECO:0007669"/>
    <property type="project" value="UniProtKB-ARBA"/>
</dbReference>
<dbReference type="PROSITE" id="PS51318">
    <property type="entry name" value="TAT"/>
    <property type="match status" value="1"/>
</dbReference>
<accession>A0A1H1XKD0</accession>
<dbReference type="Pfam" id="PF13407">
    <property type="entry name" value="Peripla_BP_4"/>
    <property type="match status" value="1"/>
</dbReference>
<dbReference type="PANTHER" id="PTHR46847:SF1">
    <property type="entry name" value="D-ALLOSE-BINDING PERIPLASMIC PROTEIN-RELATED"/>
    <property type="match status" value="1"/>
</dbReference>
<comment type="subcellular location">
    <subcellularLocation>
        <location evidence="1">Cell envelope</location>
    </subcellularLocation>
</comment>
<dbReference type="RefSeq" id="WP_091527284.1">
    <property type="nucleotide sequence ID" value="NZ_LT629772.1"/>
</dbReference>
<dbReference type="CDD" id="cd01536">
    <property type="entry name" value="PBP1_ABC_sugar_binding-like"/>
    <property type="match status" value="1"/>
</dbReference>
<dbReference type="STRING" id="630515.SAMN04489812_4123"/>
<protein>
    <submittedName>
        <fullName evidence="5">Monosaccharide ABC transporter substrate-binding protein, CUT2 family</fullName>
    </submittedName>
</protein>
<reference evidence="5 6" key="1">
    <citation type="submission" date="2016-10" db="EMBL/GenBank/DDBJ databases">
        <authorList>
            <person name="de Groot N.N."/>
        </authorList>
    </citation>
    <scope>NUCLEOTIDE SEQUENCE [LARGE SCALE GENOMIC DNA]</scope>
    <source>
        <strain evidence="5 6">DSM 21800</strain>
    </source>
</reference>
<dbReference type="SUPFAM" id="SSF53822">
    <property type="entry name" value="Periplasmic binding protein-like I"/>
    <property type="match status" value="1"/>
</dbReference>
<dbReference type="GO" id="GO:0030313">
    <property type="term" value="C:cell envelope"/>
    <property type="evidence" value="ECO:0007669"/>
    <property type="project" value="UniProtKB-SubCell"/>
</dbReference>
<evidence type="ECO:0000256" key="3">
    <source>
        <dbReference type="ARBA" id="ARBA00022729"/>
    </source>
</evidence>
<evidence type="ECO:0000313" key="5">
    <source>
        <dbReference type="EMBL" id="SDT09714.1"/>
    </source>
</evidence>
<keyword evidence="3" id="KW-0732">Signal</keyword>